<dbReference type="Gene3D" id="3.40.50.410">
    <property type="entry name" value="von Willebrand factor, type A domain"/>
    <property type="match status" value="1"/>
</dbReference>
<reference evidence="4 5" key="1">
    <citation type="submission" date="2018-10" db="EMBL/GenBank/DDBJ databases">
        <authorList>
            <person name="Li J."/>
        </authorList>
    </citation>
    <scope>NUCLEOTIDE SEQUENCE [LARGE SCALE GENOMIC DNA]</scope>
    <source>
        <strain evidence="4 5">JCM 11654</strain>
    </source>
</reference>
<name>A0A3L7ANJ2_9MICO</name>
<evidence type="ECO:0000313" key="5">
    <source>
        <dbReference type="Proteomes" id="UP000269438"/>
    </source>
</evidence>
<proteinExistence type="predicted"/>
<evidence type="ECO:0000313" key="4">
    <source>
        <dbReference type="EMBL" id="RLP82073.1"/>
    </source>
</evidence>
<accession>A0A3L7ANJ2</accession>
<feature type="chain" id="PRO_5038494914" description="VWFA domain-containing protein" evidence="2">
    <location>
        <begin position="17"/>
        <end position="1018"/>
    </location>
</feature>
<dbReference type="EMBL" id="RCUY01000009">
    <property type="protein sequence ID" value="RLP82073.1"/>
    <property type="molecule type" value="Genomic_DNA"/>
</dbReference>
<keyword evidence="5" id="KW-1185">Reference proteome</keyword>
<feature type="region of interest" description="Disordered" evidence="1">
    <location>
        <begin position="46"/>
        <end position="101"/>
    </location>
</feature>
<evidence type="ECO:0000259" key="3">
    <source>
        <dbReference type="PROSITE" id="PS50234"/>
    </source>
</evidence>
<dbReference type="AlphaFoldDB" id="A0A3L7ANJ2"/>
<feature type="compositionally biased region" description="Low complexity" evidence="1">
    <location>
        <begin position="57"/>
        <end position="93"/>
    </location>
</feature>
<dbReference type="SUPFAM" id="SSF53300">
    <property type="entry name" value="vWA-like"/>
    <property type="match status" value="1"/>
</dbReference>
<dbReference type="Proteomes" id="UP000269438">
    <property type="component" value="Unassembled WGS sequence"/>
</dbReference>
<evidence type="ECO:0000256" key="2">
    <source>
        <dbReference type="SAM" id="SignalP"/>
    </source>
</evidence>
<gene>
    <name evidence="4" type="ORF">D9V34_09640</name>
</gene>
<comment type="caution">
    <text evidence="4">The sequence shown here is derived from an EMBL/GenBank/DDBJ whole genome shotgun (WGS) entry which is preliminary data.</text>
</comment>
<dbReference type="CDD" id="cd00198">
    <property type="entry name" value="vWFA"/>
    <property type="match status" value="1"/>
</dbReference>
<sequence>MALALIVGGASLSAYAASGAATPEAAPSEAALAVTANENIRAVDDAPAQTPAPQIGTEAPAAQPTRPAETTAPAAAPTPGTASTTAPETPAETGSKGTVESARTPLAGESLVADAGVVTPLAAPTVVPPGSKAVINVQVGGTRTAGGVVGPQPGVGLRLVTHSGGPSNTLYAPWATCTSDADGNCAILVPSNFTFPRNSNAPWVALQSTPAGVFSITMTRTGTQNTAVSTPYAFQTSSGDYAQGKITKYPAVGSSDSSVALNSTGIFQTSQDNPALAPKCGLNIGLLVDLSSSLSGSQAALRTATTGFVDALTGTPTRLGIWTFGTTSPAAGSANTNSEMVSLATPQSAAPIRTKANGLTVPSDSGTNWDAGLRAITSSNEALDLVLVLTDGAPTFRLSTGGALNGVGNNTTVADIEAAVFSANALKAKGTTVMALGIGSAFTAANIENLKSISGTREGVDYLKVADYSALNAQLKALAGAQCDGTINVTKTVKTAANPAGSPASGWTLNVDDAASKNVAPASAVTGSTGVASFKVNNLSIGTPRPITIAETQQPGYVLEQQGGKNAVCTRADTKAAVTVTNVGATGFTVDAIANTSISCQLVNKEVTATVTVTKKWVVNGQNFAHGSQPFGAASYTLNGAAARTDFGTKQTGFTAGQSVTLAEPVPTQIPSGCRLLGVDGQETRVLVVGDNAFQLTNRFECTSTLQLNKVVRGGTAQPSDFTLKATPGGTGTSGVSVAVTPGTVVLSESGGPSEYRPVVAAGTTLVPGAVGSWVCERDSGSGFGGIADGRNGSITVGWGDKLRCTVTNEAATLSLSKVVLNGTDTNAVPGNWTLSALTKPSDGPIRGFYATGSARPTAIPVTIAPDREYTLSEIGLVNGFVRASLICDDGTRTFTPENDTIRVAANTSLHCEFTNAAVPKLTIVKTGWELSEIIPGTGPIGSPVIDTTIPRPTGSQVQWTYRVSNTGALPIENISVLDNKLAANAVNCPAANTRDDGTRFLAAGASMTCWARGSLTP</sequence>
<keyword evidence="2" id="KW-0732">Signal</keyword>
<organism evidence="4 5">
    <name type="scientific">Mycetocola lacteus</name>
    <dbReference type="NCBI Taxonomy" id="76637"/>
    <lineage>
        <taxon>Bacteria</taxon>
        <taxon>Bacillati</taxon>
        <taxon>Actinomycetota</taxon>
        <taxon>Actinomycetes</taxon>
        <taxon>Micrococcales</taxon>
        <taxon>Microbacteriaceae</taxon>
        <taxon>Mycetocola</taxon>
    </lineage>
</organism>
<protein>
    <recommendedName>
        <fullName evidence="3">VWFA domain-containing protein</fullName>
    </recommendedName>
</protein>
<evidence type="ECO:0000256" key="1">
    <source>
        <dbReference type="SAM" id="MobiDB-lite"/>
    </source>
</evidence>
<dbReference type="InterPro" id="IPR002035">
    <property type="entry name" value="VWF_A"/>
</dbReference>
<feature type="domain" description="VWFA" evidence="3">
    <location>
        <begin position="283"/>
        <end position="478"/>
    </location>
</feature>
<dbReference type="SMART" id="SM00327">
    <property type="entry name" value="VWA"/>
    <property type="match status" value="1"/>
</dbReference>
<feature type="signal peptide" evidence="2">
    <location>
        <begin position="1"/>
        <end position="16"/>
    </location>
</feature>
<dbReference type="InterPro" id="IPR036465">
    <property type="entry name" value="vWFA_dom_sf"/>
</dbReference>
<dbReference type="PROSITE" id="PS50234">
    <property type="entry name" value="VWFA"/>
    <property type="match status" value="1"/>
</dbReference>